<dbReference type="AlphaFoldDB" id="A0A8J6HTV3"/>
<protein>
    <submittedName>
        <fullName evidence="1">Uncharacterized protein</fullName>
    </submittedName>
</protein>
<reference evidence="1" key="2">
    <citation type="submission" date="2021-08" db="EMBL/GenBank/DDBJ databases">
        <authorList>
            <person name="Eriksson T."/>
        </authorList>
    </citation>
    <scope>NUCLEOTIDE SEQUENCE</scope>
    <source>
        <strain evidence="1">Stoneville</strain>
        <tissue evidence="1">Whole head</tissue>
    </source>
</reference>
<organism evidence="1 2">
    <name type="scientific">Tenebrio molitor</name>
    <name type="common">Yellow mealworm beetle</name>
    <dbReference type="NCBI Taxonomy" id="7067"/>
    <lineage>
        <taxon>Eukaryota</taxon>
        <taxon>Metazoa</taxon>
        <taxon>Ecdysozoa</taxon>
        <taxon>Arthropoda</taxon>
        <taxon>Hexapoda</taxon>
        <taxon>Insecta</taxon>
        <taxon>Pterygota</taxon>
        <taxon>Neoptera</taxon>
        <taxon>Endopterygota</taxon>
        <taxon>Coleoptera</taxon>
        <taxon>Polyphaga</taxon>
        <taxon>Cucujiformia</taxon>
        <taxon>Tenebrionidae</taxon>
        <taxon>Tenebrio</taxon>
    </lineage>
</organism>
<accession>A0A8J6HTV3</accession>
<reference evidence="1" key="1">
    <citation type="journal article" date="2020" name="J Insects Food Feed">
        <title>The yellow mealworm (Tenebrio molitor) genome: a resource for the emerging insects as food and feed industry.</title>
        <authorList>
            <person name="Eriksson T."/>
            <person name="Andere A."/>
            <person name="Kelstrup H."/>
            <person name="Emery V."/>
            <person name="Picard C."/>
        </authorList>
    </citation>
    <scope>NUCLEOTIDE SEQUENCE</scope>
    <source>
        <strain evidence="1">Stoneville</strain>
        <tissue evidence="1">Whole head</tissue>
    </source>
</reference>
<evidence type="ECO:0000313" key="2">
    <source>
        <dbReference type="Proteomes" id="UP000719412"/>
    </source>
</evidence>
<evidence type="ECO:0000313" key="1">
    <source>
        <dbReference type="EMBL" id="KAH0820123.1"/>
    </source>
</evidence>
<gene>
    <name evidence="1" type="ORF">GEV33_002664</name>
</gene>
<comment type="caution">
    <text evidence="1">The sequence shown here is derived from an EMBL/GenBank/DDBJ whole genome shotgun (WGS) entry which is preliminary data.</text>
</comment>
<name>A0A8J6HTV3_TENMO</name>
<sequence length="96" mass="10251">MKPLVDQRPLGQVFGIKLVILAVLLHQIGIDGMTVPDDAGSAVVKSTRNKTSPPTLRKLSVKCSCLERSMILCCSLIPKAAAVNSTDLTGPLKFCM</sequence>
<dbReference type="Proteomes" id="UP000719412">
    <property type="component" value="Unassembled WGS sequence"/>
</dbReference>
<proteinExistence type="predicted"/>
<dbReference type="EMBL" id="JABDTM020012815">
    <property type="protein sequence ID" value="KAH0820123.1"/>
    <property type="molecule type" value="Genomic_DNA"/>
</dbReference>
<keyword evidence="2" id="KW-1185">Reference proteome</keyword>